<sequence length="475" mass="53519">MRRTSAMDKKELKGSIEQIPVPKDKVFSAISRGINKGANRRKVVRKKVFAGVATAAALLGLTIASGFISPTMNKVLANAPFIGSLFQEFDDSIGADLAIQGAVTVLNTSQTNNGVTVKLTSSYFDGNIVSITGFVDENVENGHNEKGEVNFDVNFQGNKGDHDPWLGGMSNDIRKVKKGYNFQWRMNYPYENIQDNFILPLTIHSINGIKGEWNFDVPIQQDKNNTRVIEQEQAYPDEGVKIRMKKILIAKASSTLTYETVEKYKGDDIYIDKAVDDKGKVYRFDNGTVLSENRQEDGFHSTIRRGMTIVENDISSLTFYPTLSFADPKVQQSLDKKTFTLNSTRFNLGLQVNNVTQQEGKLVIDYQLTGLPKNVSKDQLETINHNLEYLFWLVDKDYLDKIDPENPLPPKNHGISFNKVKTIDKATAHFQSTFDLNGKERIENFKVENTMLLFDFSSLIPSKDLEPFTVEIPKK</sequence>
<evidence type="ECO:0000313" key="5">
    <source>
        <dbReference type="Proteomes" id="UP000448867"/>
    </source>
</evidence>
<dbReference type="Pfam" id="PF13786">
    <property type="entry name" value="DUF4179"/>
    <property type="match status" value="1"/>
</dbReference>
<keyword evidence="1" id="KW-0812">Transmembrane</keyword>
<evidence type="ECO:0000259" key="3">
    <source>
        <dbReference type="Pfam" id="PF18705"/>
    </source>
</evidence>
<dbReference type="EMBL" id="WKKI01000021">
    <property type="protein sequence ID" value="MRX72783.1"/>
    <property type="molecule type" value="Genomic_DNA"/>
</dbReference>
<evidence type="ECO:0000259" key="2">
    <source>
        <dbReference type="Pfam" id="PF13786"/>
    </source>
</evidence>
<reference evidence="4 5" key="1">
    <citation type="submission" date="2019-11" db="EMBL/GenBank/DDBJ databases">
        <title>Bacillus lacus genome.</title>
        <authorList>
            <person name="Allen C.J."/>
            <person name="Newman J.D."/>
        </authorList>
    </citation>
    <scope>NUCLEOTIDE SEQUENCE [LARGE SCALE GENOMIC DNA]</scope>
    <source>
        <strain evidence="4 5">KCTC 33946</strain>
    </source>
</reference>
<protein>
    <submittedName>
        <fullName evidence="4">DUF4179 domain-containing protein</fullName>
    </submittedName>
</protein>
<dbReference type="InterPro" id="IPR040680">
    <property type="entry name" value="DUF5643"/>
</dbReference>
<dbReference type="OrthoDB" id="2293641at2"/>
<name>A0A7X2IZQ4_9BACI</name>
<dbReference type="AlphaFoldDB" id="A0A7X2IZQ4"/>
<dbReference type="Gene3D" id="2.60.40.1630">
    <property type="entry name" value="bacillus anthracis domain"/>
    <property type="match status" value="1"/>
</dbReference>
<accession>A0A7X2IZQ4</accession>
<organism evidence="4 5">
    <name type="scientific">Metabacillus lacus</name>
    <dbReference type="NCBI Taxonomy" id="1983721"/>
    <lineage>
        <taxon>Bacteria</taxon>
        <taxon>Bacillati</taxon>
        <taxon>Bacillota</taxon>
        <taxon>Bacilli</taxon>
        <taxon>Bacillales</taxon>
        <taxon>Bacillaceae</taxon>
        <taxon>Metabacillus</taxon>
    </lineage>
</organism>
<comment type="caution">
    <text evidence="4">The sequence shown here is derived from an EMBL/GenBank/DDBJ whole genome shotgun (WGS) entry which is preliminary data.</text>
</comment>
<keyword evidence="5" id="KW-1185">Reference proteome</keyword>
<gene>
    <name evidence="4" type="ORF">GJU40_11565</name>
</gene>
<keyword evidence="1" id="KW-0472">Membrane</keyword>
<evidence type="ECO:0000313" key="4">
    <source>
        <dbReference type="EMBL" id="MRX72783.1"/>
    </source>
</evidence>
<evidence type="ECO:0000256" key="1">
    <source>
        <dbReference type="SAM" id="Phobius"/>
    </source>
</evidence>
<feature type="domain" description="DUF4179" evidence="2">
    <location>
        <begin position="45"/>
        <end position="132"/>
    </location>
</feature>
<feature type="transmembrane region" description="Helical" evidence="1">
    <location>
        <begin position="48"/>
        <end position="68"/>
    </location>
</feature>
<dbReference type="Gene3D" id="2.60.40.1640">
    <property type="entry name" value="Conserved domain protein"/>
    <property type="match status" value="1"/>
</dbReference>
<proteinExistence type="predicted"/>
<dbReference type="Proteomes" id="UP000448867">
    <property type="component" value="Unassembled WGS sequence"/>
</dbReference>
<dbReference type="InterPro" id="IPR025436">
    <property type="entry name" value="DUF4179"/>
</dbReference>
<dbReference type="Pfam" id="PF18705">
    <property type="entry name" value="DUF5643"/>
    <property type="match status" value="1"/>
</dbReference>
<keyword evidence="1" id="KW-1133">Transmembrane helix</keyword>
<feature type="domain" description="DUF5643" evidence="3">
    <location>
        <begin position="229"/>
        <end position="343"/>
    </location>
</feature>